<dbReference type="Pfam" id="PF20150">
    <property type="entry name" value="2EXR"/>
    <property type="match status" value="1"/>
</dbReference>
<evidence type="ECO:0000259" key="1">
    <source>
        <dbReference type="Pfam" id="PF20150"/>
    </source>
</evidence>
<gene>
    <name evidence="2" type="ORF">BDV96DRAFT_56936</name>
</gene>
<reference evidence="2" key="1">
    <citation type="journal article" date="2020" name="Stud. Mycol.">
        <title>101 Dothideomycetes genomes: a test case for predicting lifestyles and emergence of pathogens.</title>
        <authorList>
            <person name="Haridas S."/>
            <person name="Albert R."/>
            <person name="Binder M."/>
            <person name="Bloem J."/>
            <person name="Labutti K."/>
            <person name="Salamov A."/>
            <person name="Andreopoulos B."/>
            <person name="Baker S."/>
            <person name="Barry K."/>
            <person name="Bills G."/>
            <person name="Bluhm B."/>
            <person name="Cannon C."/>
            <person name="Castanera R."/>
            <person name="Culley D."/>
            <person name="Daum C."/>
            <person name="Ezra D."/>
            <person name="Gonzalez J."/>
            <person name="Henrissat B."/>
            <person name="Kuo A."/>
            <person name="Liang C."/>
            <person name="Lipzen A."/>
            <person name="Lutzoni F."/>
            <person name="Magnuson J."/>
            <person name="Mondo S."/>
            <person name="Nolan M."/>
            <person name="Ohm R."/>
            <person name="Pangilinan J."/>
            <person name="Park H.-J."/>
            <person name="Ramirez L."/>
            <person name="Alfaro M."/>
            <person name="Sun H."/>
            <person name="Tritt A."/>
            <person name="Yoshinaga Y."/>
            <person name="Zwiers L.-H."/>
            <person name="Turgeon B."/>
            <person name="Goodwin S."/>
            <person name="Spatafora J."/>
            <person name="Crous P."/>
            <person name="Grigoriev I."/>
        </authorList>
    </citation>
    <scope>NUCLEOTIDE SEQUENCE</scope>
    <source>
        <strain evidence="2">CBS 627.86</strain>
    </source>
</reference>
<dbReference type="OrthoDB" id="3670674at2759"/>
<sequence length="305" mass="35482">MRIGKRRERVLLREFQAILNDYIDDVLEEPKFHRFRDLPLELRQEVYKQYLLNNRQSVCVEWPNITLEETRMLYRFRRPGKKPRHLFPALCVVNNTTGAEVTLYLLQNAIFTFWEGKRIKPFVAMLKDYRLGDFLSDVRRITLNDPGSPCLKPVGYPQCVDYQMQHTLTPLGQFPQLRELILKPSDGFFSVHRGFDLRTGRHFGDPLHKVFDLSPIIQFPNVRKVILWGSDDLELLEEGDVPQALVELGESLAALFMSVQRSAEVRVERSIREEEEIVEVTVCPSWRVQAIQSGLQSPKVEIAMG</sequence>
<proteinExistence type="predicted"/>
<evidence type="ECO:0000313" key="3">
    <source>
        <dbReference type="Proteomes" id="UP000799770"/>
    </source>
</evidence>
<dbReference type="Proteomes" id="UP000799770">
    <property type="component" value="Unassembled WGS sequence"/>
</dbReference>
<protein>
    <recommendedName>
        <fullName evidence="1">2EXR domain-containing protein</fullName>
    </recommendedName>
</protein>
<organism evidence="2 3">
    <name type="scientific">Lophiotrema nucula</name>
    <dbReference type="NCBI Taxonomy" id="690887"/>
    <lineage>
        <taxon>Eukaryota</taxon>
        <taxon>Fungi</taxon>
        <taxon>Dikarya</taxon>
        <taxon>Ascomycota</taxon>
        <taxon>Pezizomycotina</taxon>
        <taxon>Dothideomycetes</taxon>
        <taxon>Pleosporomycetidae</taxon>
        <taxon>Pleosporales</taxon>
        <taxon>Lophiotremataceae</taxon>
        <taxon>Lophiotrema</taxon>
    </lineage>
</organism>
<accession>A0A6A5Z9B9</accession>
<evidence type="ECO:0000313" key="2">
    <source>
        <dbReference type="EMBL" id="KAF2115816.1"/>
    </source>
</evidence>
<dbReference type="AlphaFoldDB" id="A0A6A5Z9B9"/>
<dbReference type="EMBL" id="ML977322">
    <property type="protein sequence ID" value="KAF2115816.1"/>
    <property type="molecule type" value="Genomic_DNA"/>
</dbReference>
<keyword evidence="3" id="KW-1185">Reference proteome</keyword>
<name>A0A6A5Z9B9_9PLEO</name>
<dbReference type="InterPro" id="IPR045518">
    <property type="entry name" value="2EXR"/>
</dbReference>
<feature type="domain" description="2EXR" evidence="1">
    <location>
        <begin position="32"/>
        <end position="100"/>
    </location>
</feature>